<dbReference type="InterPro" id="IPR051055">
    <property type="entry name" value="PIF1_helicase"/>
</dbReference>
<comment type="caution">
    <text evidence="3">The sequence shown here is derived from an EMBL/GenBank/DDBJ whole genome shotgun (WGS) entry which is preliminary data.</text>
</comment>
<dbReference type="Proteomes" id="UP000681610">
    <property type="component" value="Unassembled WGS sequence"/>
</dbReference>
<organism evidence="3 4">
    <name type="scientific">Capnocytophaga bilenii</name>
    <dbReference type="NCBI Taxonomy" id="2819369"/>
    <lineage>
        <taxon>Bacteria</taxon>
        <taxon>Pseudomonadati</taxon>
        <taxon>Bacteroidota</taxon>
        <taxon>Flavobacteriia</taxon>
        <taxon>Flavobacteriales</taxon>
        <taxon>Flavobacteriaceae</taxon>
        <taxon>Capnocytophaga</taxon>
    </lineage>
</organism>
<dbReference type="Pfam" id="PF14493">
    <property type="entry name" value="HTH_40"/>
    <property type="match status" value="1"/>
</dbReference>
<evidence type="ECO:0000256" key="1">
    <source>
        <dbReference type="SAM" id="Coils"/>
    </source>
</evidence>
<dbReference type="InterPro" id="IPR003593">
    <property type="entry name" value="AAA+_ATPase"/>
</dbReference>
<dbReference type="InterPro" id="IPR010285">
    <property type="entry name" value="DNA_helicase_pif1-like_DEAD"/>
</dbReference>
<feature type="domain" description="AAA+ ATPase" evidence="2">
    <location>
        <begin position="12"/>
        <end position="330"/>
    </location>
</feature>
<protein>
    <submittedName>
        <fullName evidence="3">Helix-turn-helix domain-containing protein</fullName>
    </submittedName>
</protein>
<keyword evidence="4" id="KW-1185">Reference proteome</keyword>
<dbReference type="InterPro" id="IPR029491">
    <property type="entry name" value="Helicase_HTH"/>
</dbReference>
<dbReference type="RefSeq" id="WP_208058664.1">
    <property type="nucleotide sequence ID" value="NZ_JAGDYP010000004.1"/>
</dbReference>
<evidence type="ECO:0000313" key="4">
    <source>
        <dbReference type="Proteomes" id="UP000681610"/>
    </source>
</evidence>
<dbReference type="SMART" id="SM00382">
    <property type="entry name" value="AAA"/>
    <property type="match status" value="1"/>
</dbReference>
<name>A0ABS3PYB2_9FLAO</name>
<dbReference type="InterPro" id="IPR027417">
    <property type="entry name" value="P-loop_NTPase"/>
</dbReference>
<evidence type="ECO:0000313" key="3">
    <source>
        <dbReference type="EMBL" id="MBO1884117.1"/>
    </source>
</evidence>
<dbReference type="PANTHER" id="PTHR47642">
    <property type="entry name" value="ATP-DEPENDENT DNA HELICASE"/>
    <property type="match status" value="1"/>
</dbReference>
<dbReference type="EMBL" id="JAGDYP010000004">
    <property type="protein sequence ID" value="MBO1884117.1"/>
    <property type="molecule type" value="Genomic_DNA"/>
</dbReference>
<dbReference type="PANTHER" id="PTHR47642:SF5">
    <property type="entry name" value="ATP-DEPENDENT DNA HELICASE"/>
    <property type="match status" value="1"/>
</dbReference>
<accession>A0ABS3PYB2</accession>
<dbReference type="Pfam" id="PF05970">
    <property type="entry name" value="PIF1"/>
    <property type="match status" value="2"/>
</dbReference>
<proteinExistence type="predicted"/>
<feature type="coiled-coil region" evidence="1">
    <location>
        <begin position="577"/>
        <end position="620"/>
    </location>
</feature>
<keyword evidence="1" id="KW-0175">Coiled coil</keyword>
<dbReference type="SUPFAM" id="SSF52540">
    <property type="entry name" value="P-loop containing nucleoside triphosphate hydrolases"/>
    <property type="match status" value="2"/>
</dbReference>
<gene>
    <name evidence="3" type="ORF">J4N46_06740</name>
</gene>
<reference evidence="3 4" key="1">
    <citation type="submission" date="2021-03" db="EMBL/GenBank/DDBJ databases">
        <title>Isolation and description of Capnocytophaga bilenii sp. nov., a novel Capnocytophaga species, isolated from a gingivitis subject.</title>
        <authorList>
            <person name="Antezack A."/>
            <person name="Monnet-Corti V."/>
            <person name="La Scola B."/>
        </authorList>
    </citation>
    <scope>NUCLEOTIDE SEQUENCE [LARGE SCALE GENOMIC DNA]</scope>
    <source>
        <strain evidence="3 4">Marseille-Q4570</strain>
    </source>
</reference>
<dbReference type="CDD" id="cd18809">
    <property type="entry name" value="SF1_C_RecD"/>
    <property type="match status" value="1"/>
</dbReference>
<dbReference type="Gene3D" id="3.40.50.300">
    <property type="entry name" value="P-loop containing nucleotide triphosphate hydrolases"/>
    <property type="match status" value="2"/>
</dbReference>
<dbReference type="Gene3D" id="1.10.10.60">
    <property type="entry name" value="Homeodomain-like"/>
    <property type="match status" value="1"/>
</dbReference>
<evidence type="ECO:0000259" key="2">
    <source>
        <dbReference type="SMART" id="SM00382"/>
    </source>
</evidence>
<sequence length="751" mass="87547">MEEYILTLINQTNTSLFLTGKAGTGKTTLLHKIINTTYKNTIVAAPTGIAALNAGGVTLHSLFQLPFASFLPTYTPPPTPQYQRFENQKSILAHTQMQQRKLQLIRNLELLIIDEVSMLRADTLDAINHILQHIRRNKQPFGGLQMLFIGDLLQLPPVVKQEEWNVLQHYYKGMYFFQSQVITQNPLLYIELEKIYRQTDPLFISILNHLRENKLTQQDIQFLNDHVKPNFTQQNTDKSYITLTTHNHKADTINQYEMQQLTSPTYTYQATVIDDFPEYIYPTEKTIQLKQGARVMFIKNDPSGEHLFFNGKMGTIVTLSENHIQVLPDDSQDPINVEQYVWENKRFKTNELTKDIEEEKLGTFTQYPLRLAWAITIHKSQGLTFDKAIIDINSVFASGQAYVAFSRLRSLSGLVLLSPIPQEGIDNDEEVITYAHNKATEKQVQQACQIGKNQYLQANIIKAFQWQPLLEEWIIHANSYNGEIGTKNIHKNWAQQQLHQIDHIHQIAQKFTKQLNTYFTGSNTITQIFQRTQKAISYFIPLLSQVWYQVIYQILKIKQLKKVKEYTKELYELNDSLSETLKKLYKLQQIIQLLQEEKTLTKEEINNQALNEQYNQLFEKALQQIEKEQLFTEKTKPNQEDEKKEKPNTYDQTLQLWQEGKTITQIAQERKYTESTIYNHLQRLVTQGKLPPTIIQQILNQDEIQELTTFFNNQTENTTLKDFIQQTGDKYSYNQLHLFQACHKAAQETTP</sequence>